<accession>A0A8S9IKV0</accession>
<sequence>MIIERELLILDEQNKLQSLDFGWTRLRCPSVMESVEVSREIHGSQSSSYTFFLL</sequence>
<name>A0A8S9IKV0_BRACR</name>
<comment type="caution">
    <text evidence="1">The sequence shown here is derived from an EMBL/GenBank/DDBJ whole genome shotgun (WGS) entry which is preliminary data.</text>
</comment>
<dbReference type="AlphaFoldDB" id="A0A8S9IKV0"/>
<dbReference type="EMBL" id="QGKY02001015">
    <property type="protein sequence ID" value="KAF2570501.1"/>
    <property type="molecule type" value="Genomic_DNA"/>
</dbReference>
<reference evidence="1" key="1">
    <citation type="submission" date="2019-12" db="EMBL/GenBank/DDBJ databases">
        <title>Genome sequencing and annotation of Brassica cretica.</title>
        <authorList>
            <person name="Studholme D.J."/>
            <person name="Sarris P.F."/>
        </authorList>
    </citation>
    <scope>NUCLEOTIDE SEQUENCE</scope>
    <source>
        <strain evidence="1">PFS-102/07</strain>
        <tissue evidence="1">Leaf</tissue>
    </source>
</reference>
<organism evidence="1">
    <name type="scientific">Brassica cretica</name>
    <name type="common">Mustard</name>
    <dbReference type="NCBI Taxonomy" id="69181"/>
    <lineage>
        <taxon>Eukaryota</taxon>
        <taxon>Viridiplantae</taxon>
        <taxon>Streptophyta</taxon>
        <taxon>Embryophyta</taxon>
        <taxon>Tracheophyta</taxon>
        <taxon>Spermatophyta</taxon>
        <taxon>Magnoliopsida</taxon>
        <taxon>eudicotyledons</taxon>
        <taxon>Gunneridae</taxon>
        <taxon>Pentapetalae</taxon>
        <taxon>rosids</taxon>
        <taxon>malvids</taxon>
        <taxon>Brassicales</taxon>
        <taxon>Brassicaceae</taxon>
        <taxon>Brassiceae</taxon>
        <taxon>Brassica</taxon>
    </lineage>
</organism>
<evidence type="ECO:0000313" key="1">
    <source>
        <dbReference type="EMBL" id="KAF2570501.1"/>
    </source>
</evidence>
<gene>
    <name evidence="1" type="ORF">F2Q70_00004053</name>
</gene>
<protein>
    <submittedName>
        <fullName evidence="1">Uncharacterized protein</fullName>
    </submittedName>
</protein>
<proteinExistence type="predicted"/>